<sequence>MENLTPAERAACMPTIHIISDSVGVTAQAVAKAAAAQFGVMEPKIEILPKVKSFAEIKRFLEEHVACHVDTLGDDRLLVFYTLVHSDMRDELSAYIAQRDNIEGVDIMTGAIRAISDLSGMQPTSTPGTLRAADASYFRRIEAVEFTIEHDDGRNPQDITRADLVILGVSRSSKTPLSIFLAQQGLKVANIPLDPTTDVPKELFDVDPTRIFGLMTTPEVLSDIRIRRLGNARGVAAEYADIEYIYQDLESARALMRKLGCIVVHTEKKAVEETAQEILRYYERCHPSPTGIIE</sequence>
<dbReference type="GO" id="GO:0004674">
    <property type="term" value="F:protein serine/threonine kinase activity"/>
    <property type="evidence" value="ECO:0007669"/>
    <property type="project" value="UniProtKB-UniRule"/>
</dbReference>
<evidence type="ECO:0000256" key="1">
    <source>
        <dbReference type="ARBA" id="ARBA00022527"/>
    </source>
</evidence>
<dbReference type="HAMAP" id="MF_00921">
    <property type="entry name" value="PDRP"/>
    <property type="match status" value="1"/>
</dbReference>
<reference evidence="7 8" key="1">
    <citation type="submission" date="2019-04" db="EMBL/GenBank/DDBJ databases">
        <title>Microbes associate with the intestines of laboratory mice.</title>
        <authorList>
            <person name="Navarre W."/>
            <person name="Wong E."/>
            <person name="Huang K.C."/>
            <person name="Tropini C."/>
            <person name="Ng K."/>
            <person name="Yu B."/>
        </authorList>
    </citation>
    <scope>NUCLEOTIDE SEQUENCE [LARGE SCALE GENOMIC DNA]</scope>
    <source>
        <strain evidence="7 8">NM48_B13</strain>
    </source>
</reference>
<dbReference type="EMBL" id="JACHYA010000001">
    <property type="protein sequence ID" value="MBB3170438.1"/>
    <property type="molecule type" value="Genomic_DNA"/>
</dbReference>
<keyword evidence="4 5" id="KW-0418">Kinase</keyword>
<evidence type="ECO:0000313" key="8">
    <source>
        <dbReference type="Proteomes" id="UP000309454"/>
    </source>
</evidence>
<accession>A0A3N0AET0</accession>
<dbReference type="Proteomes" id="UP000530850">
    <property type="component" value="Unassembled WGS sequence"/>
</dbReference>
<dbReference type="EC" id="2.7.11.32" evidence="5"/>
<dbReference type="Pfam" id="PF03618">
    <property type="entry name" value="Kinase-PPPase"/>
    <property type="match status" value="1"/>
</dbReference>
<dbReference type="EMBL" id="SSTM01000001">
    <property type="protein sequence ID" value="TJW12332.1"/>
    <property type="molecule type" value="Genomic_DNA"/>
</dbReference>
<dbReference type="GO" id="GO:0016776">
    <property type="term" value="F:phosphotransferase activity, phosphate group as acceptor"/>
    <property type="evidence" value="ECO:0007669"/>
    <property type="project" value="UniProtKB-UniRule"/>
</dbReference>
<evidence type="ECO:0000256" key="3">
    <source>
        <dbReference type="ARBA" id="ARBA00022741"/>
    </source>
</evidence>
<keyword evidence="3 5" id="KW-0547">Nucleotide-binding</keyword>
<dbReference type="InterPro" id="IPR005177">
    <property type="entry name" value="Kinase-pyrophosphorylase"/>
</dbReference>
<evidence type="ECO:0000256" key="5">
    <source>
        <dbReference type="HAMAP-Rule" id="MF_00921"/>
    </source>
</evidence>
<evidence type="ECO:0000256" key="2">
    <source>
        <dbReference type="ARBA" id="ARBA00022679"/>
    </source>
</evidence>
<keyword evidence="2 5" id="KW-0808">Transferase</keyword>
<dbReference type="GeneID" id="93356031"/>
<name>A0A3N0AET0_9ACTN</name>
<dbReference type="Proteomes" id="UP000309454">
    <property type="component" value="Unassembled WGS sequence"/>
</dbReference>
<dbReference type="OrthoDB" id="3171473at2"/>
<dbReference type="GO" id="GO:0005524">
    <property type="term" value="F:ATP binding"/>
    <property type="evidence" value="ECO:0007669"/>
    <property type="project" value="InterPro"/>
</dbReference>
<organism evidence="7 8">
    <name type="scientific">Parvibacter caecicola</name>
    <dbReference type="NCBI Taxonomy" id="747645"/>
    <lineage>
        <taxon>Bacteria</taxon>
        <taxon>Bacillati</taxon>
        <taxon>Actinomycetota</taxon>
        <taxon>Coriobacteriia</taxon>
        <taxon>Coriobacteriales</taxon>
        <taxon>Coriobacteriaceae</taxon>
        <taxon>Parvibacter</taxon>
    </lineage>
</organism>
<protein>
    <recommendedName>
        <fullName evidence="5">Putative pyruvate, phosphate dikinase regulatory protein</fullName>
        <shortName evidence="5">PPDK regulatory protein</shortName>
        <ecNumber evidence="5">2.7.11.32</ecNumber>
        <ecNumber evidence="5">2.7.4.27</ecNumber>
    </recommendedName>
</protein>
<evidence type="ECO:0000313" key="6">
    <source>
        <dbReference type="EMBL" id="MBB3170438.1"/>
    </source>
</evidence>
<dbReference type="InterPro" id="IPR026565">
    <property type="entry name" value="PPDK_reg"/>
</dbReference>
<dbReference type="AlphaFoldDB" id="A0A3N0AET0"/>
<dbReference type="RefSeq" id="WP_123184709.1">
    <property type="nucleotide sequence ID" value="NZ_CANPEU010000006.1"/>
</dbReference>
<keyword evidence="8" id="KW-1185">Reference proteome</keyword>
<gene>
    <name evidence="7" type="ORF">E5982_01660</name>
    <name evidence="6" type="ORF">FHR31_000218</name>
</gene>
<comment type="catalytic activity">
    <reaction evidence="5">
        <text>N(tele)-phospho-L-histidyl/L-threonyl-[pyruvate, phosphate dikinase] + ADP = N(tele)-phospho-L-histidyl/O-phospho-L-threonyl-[pyruvate, phosphate dikinase] + AMP + H(+)</text>
        <dbReference type="Rhea" id="RHEA:43692"/>
        <dbReference type="Rhea" id="RHEA-COMP:10650"/>
        <dbReference type="Rhea" id="RHEA-COMP:10651"/>
        <dbReference type="ChEBI" id="CHEBI:15378"/>
        <dbReference type="ChEBI" id="CHEBI:30013"/>
        <dbReference type="ChEBI" id="CHEBI:61977"/>
        <dbReference type="ChEBI" id="CHEBI:83586"/>
        <dbReference type="ChEBI" id="CHEBI:456215"/>
        <dbReference type="ChEBI" id="CHEBI:456216"/>
        <dbReference type="EC" id="2.7.11.32"/>
    </reaction>
</comment>
<comment type="caution">
    <text evidence="7">The sequence shown here is derived from an EMBL/GenBank/DDBJ whole genome shotgun (WGS) entry which is preliminary data.</text>
</comment>
<dbReference type="GO" id="GO:0043531">
    <property type="term" value="F:ADP binding"/>
    <property type="evidence" value="ECO:0007669"/>
    <property type="project" value="UniProtKB-UniRule"/>
</dbReference>
<evidence type="ECO:0000313" key="7">
    <source>
        <dbReference type="EMBL" id="TJW12332.1"/>
    </source>
</evidence>
<dbReference type="PANTHER" id="PTHR31756:SF3">
    <property type="entry name" value="PYRUVATE, PHOSPHATE DIKINASE REGULATORY PROTEIN 1, CHLOROPLASTIC"/>
    <property type="match status" value="1"/>
</dbReference>
<comment type="function">
    <text evidence="5">Bifunctional serine/threonine kinase and phosphorylase involved in the regulation of the pyruvate, phosphate dikinase (PPDK) by catalyzing its phosphorylation/dephosphorylation.</text>
</comment>
<reference evidence="6 9" key="2">
    <citation type="submission" date="2020-08" db="EMBL/GenBank/DDBJ databases">
        <title>Sequencing the genomes of 1000 actinobacteria strains.</title>
        <authorList>
            <person name="Klenk H.-P."/>
        </authorList>
    </citation>
    <scope>NUCLEOTIDE SEQUENCE [LARGE SCALE GENOMIC DNA]</scope>
    <source>
        <strain evidence="6 9">DSM 22242</strain>
    </source>
</reference>
<evidence type="ECO:0000256" key="4">
    <source>
        <dbReference type="ARBA" id="ARBA00022777"/>
    </source>
</evidence>
<dbReference type="NCBIfam" id="NF003742">
    <property type="entry name" value="PRK05339.1"/>
    <property type="match status" value="1"/>
</dbReference>
<comment type="catalytic activity">
    <reaction evidence="5">
        <text>N(tele)-phospho-L-histidyl/O-phospho-L-threonyl-[pyruvate, phosphate dikinase] + phosphate + H(+) = N(tele)-phospho-L-histidyl/L-threonyl-[pyruvate, phosphate dikinase] + diphosphate</text>
        <dbReference type="Rhea" id="RHEA:43696"/>
        <dbReference type="Rhea" id="RHEA-COMP:10650"/>
        <dbReference type="Rhea" id="RHEA-COMP:10651"/>
        <dbReference type="ChEBI" id="CHEBI:15378"/>
        <dbReference type="ChEBI" id="CHEBI:30013"/>
        <dbReference type="ChEBI" id="CHEBI:33019"/>
        <dbReference type="ChEBI" id="CHEBI:43474"/>
        <dbReference type="ChEBI" id="CHEBI:61977"/>
        <dbReference type="ChEBI" id="CHEBI:83586"/>
        <dbReference type="EC" id="2.7.4.27"/>
    </reaction>
</comment>
<feature type="binding site" evidence="5">
    <location>
        <begin position="168"/>
        <end position="175"/>
    </location>
    <ligand>
        <name>ADP</name>
        <dbReference type="ChEBI" id="CHEBI:456216"/>
    </ligand>
</feature>
<dbReference type="EC" id="2.7.4.27" evidence="5"/>
<proteinExistence type="inferred from homology"/>
<keyword evidence="1 5" id="KW-0723">Serine/threonine-protein kinase</keyword>
<comment type="similarity">
    <text evidence="5">Belongs to the pyruvate, phosphate/water dikinase regulatory protein family. PDRP subfamily.</text>
</comment>
<dbReference type="PANTHER" id="PTHR31756">
    <property type="entry name" value="PYRUVATE, PHOSPHATE DIKINASE REGULATORY PROTEIN 1, CHLOROPLASTIC"/>
    <property type="match status" value="1"/>
</dbReference>
<evidence type="ECO:0000313" key="9">
    <source>
        <dbReference type="Proteomes" id="UP000530850"/>
    </source>
</evidence>